<reference evidence="10" key="2">
    <citation type="submission" date="2015-01" db="EMBL/GenBank/DDBJ databases">
        <title>Evolutionary Origins and Diversification of the Mycorrhizal Mutualists.</title>
        <authorList>
            <consortium name="DOE Joint Genome Institute"/>
            <consortium name="Mycorrhizal Genomics Consortium"/>
            <person name="Kohler A."/>
            <person name="Kuo A."/>
            <person name="Nagy L.G."/>
            <person name="Floudas D."/>
            <person name="Copeland A."/>
            <person name="Barry K.W."/>
            <person name="Cichocki N."/>
            <person name="Veneault-Fourrey C."/>
            <person name="LaButti K."/>
            <person name="Lindquist E.A."/>
            <person name="Lipzen A."/>
            <person name="Lundell T."/>
            <person name="Morin E."/>
            <person name="Murat C."/>
            <person name="Riley R."/>
            <person name="Ohm R."/>
            <person name="Sun H."/>
            <person name="Tunlid A."/>
            <person name="Henrissat B."/>
            <person name="Grigoriev I.V."/>
            <person name="Hibbett D.S."/>
            <person name="Martin F."/>
        </authorList>
    </citation>
    <scope>NUCLEOTIDE SEQUENCE [LARGE SCALE GENOMIC DNA]</scope>
    <source>
        <strain evidence="10">Zn</strain>
    </source>
</reference>
<evidence type="ECO:0000259" key="8">
    <source>
        <dbReference type="Pfam" id="PF16134"/>
    </source>
</evidence>
<dbReference type="InParanoid" id="A0A0C3E0L0"/>
<feature type="compositionally biased region" description="Polar residues" evidence="5">
    <location>
        <begin position="1561"/>
        <end position="1571"/>
    </location>
</feature>
<evidence type="ECO:0000259" key="7">
    <source>
        <dbReference type="Pfam" id="PF11732"/>
    </source>
</evidence>
<feature type="domain" description="THO complex subunit 2 N-terminal" evidence="8">
    <location>
        <begin position="124"/>
        <end position="854"/>
    </location>
</feature>
<feature type="compositionally biased region" description="Basic and acidic residues" evidence="5">
    <location>
        <begin position="1841"/>
        <end position="1854"/>
    </location>
</feature>
<dbReference type="GO" id="GO:0003729">
    <property type="term" value="F:mRNA binding"/>
    <property type="evidence" value="ECO:0007669"/>
    <property type="project" value="TreeGrafter"/>
</dbReference>
<feature type="compositionally biased region" description="Basic and acidic residues" evidence="5">
    <location>
        <begin position="1636"/>
        <end position="1656"/>
    </location>
</feature>
<dbReference type="EMBL" id="KN832870">
    <property type="protein sequence ID" value="KIN07858.1"/>
    <property type="molecule type" value="Genomic_DNA"/>
</dbReference>
<feature type="compositionally biased region" description="Basic and acidic residues" evidence="5">
    <location>
        <begin position="2324"/>
        <end position="2362"/>
    </location>
</feature>
<evidence type="ECO:0000256" key="2">
    <source>
        <dbReference type="ARBA" id="ARBA00007857"/>
    </source>
</evidence>
<evidence type="ECO:0000256" key="1">
    <source>
        <dbReference type="ARBA" id="ARBA00004123"/>
    </source>
</evidence>
<dbReference type="OrthoDB" id="29024at2759"/>
<dbReference type="HOGENOM" id="CLU_000511_1_0_1"/>
<feature type="region of interest" description="Disordered" evidence="5">
    <location>
        <begin position="564"/>
        <end position="593"/>
    </location>
</feature>
<feature type="region of interest" description="Disordered" evidence="5">
    <location>
        <begin position="1561"/>
        <end position="2368"/>
    </location>
</feature>
<evidence type="ECO:0000259" key="6">
    <source>
        <dbReference type="Pfam" id="PF11262"/>
    </source>
</evidence>
<dbReference type="PANTHER" id="PTHR21597">
    <property type="entry name" value="THO2 PROTEIN"/>
    <property type="match status" value="1"/>
</dbReference>
<evidence type="ECO:0000256" key="4">
    <source>
        <dbReference type="ARBA" id="ARBA00023242"/>
    </source>
</evidence>
<accession>A0A0C3E0L0</accession>
<evidence type="ECO:0000256" key="5">
    <source>
        <dbReference type="SAM" id="MobiDB-lite"/>
    </source>
</evidence>
<dbReference type="FunCoup" id="A0A0C3E0L0">
    <property type="interactions" value="612"/>
</dbReference>
<dbReference type="STRING" id="913774.A0A0C3E0L0"/>
<keyword evidence="4" id="KW-0539">Nucleus</keyword>
<feature type="region of interest" description="Disordered" evidence="5">
    <location>
        <begin position="1"/>
        <end position="117"/>
    </location>
</feature>
<feature type="compositionally biased region" description="Low complexity" evidence="5">
    <location>
        <begin position="2078"/>
        <end position="2110"/>
    </location>
</feature>
<reference evidence="9 10" key="1">
    <citation type="submission" date="2014-04" db="EMBL/GenBank/DDBJ databases">
        <authorList>
            <consortium name="DOE Joint Genome Institute"/>
            <person name="Kuo A."/>
            <person name="Martino E."/>
            <person name="Perotto S."/>
            <person name="Kohler A."/>
            <person name="Nagy L.G."/>
            <person name="Floudas D."/>
            <person name="Copeland A."/>
            <person name="Barry K.W."/>
            <person name="Cichocki N."/>
            <person name="Veneault-Fourrey C."/>
            <person name="LaButti K."/>
            <person name="Lindquist E.A."/>
            <person name="Lipzen A."/>
            <person name="Lundell T."/>
            <person name="Morin E."/>
            <person name="Murat C."/>
            <person name="Sun H."/>
            <person name="Tunlid A."/>
            <person name="Henrissat B."/>
            <person name="Grigoriev I.V."/>
            <person name="Hibbett D.S."/>
            <person name="Martin F."/>
            <person name="Nordberg H.P."/>
            <person name="Cantor M.N."/>
            <person name="Hua S.X."/>
        </authorList>
    </citation>
    <scope>NUCLEOTIDE SEQUENCE [LARGE SCALE GENOMIC DNA]</scope>
    <source>
        <strain evidence="9 10">Zn</strain>
    </source>
</reference>
<feature type="compositionally biased region" description="Polar residues" evidence="5">
    <location>
        <begin position="1939"/>
        <end position="1949"/>
    </location>
</feature>
<feature type="domain" description="THO complex subunitTHOC2 C-terminal" evidence="6">
    <location>
        <begin position="1230"/>
        <end position="1543"/>
    </location>
</feature>
<feature type="compositionally biased region" description="Low complexity" evidence="5">
    <location>
        <begin position="1997"/>
        <end position="2015"/>
    </location>
</feature>
<dbReference type="GO" id="GO:0006406">
    <property type="term" value="P:mRNA export from nucleus"/>
    <property type="evidence" value="ECO:0007669"/>
    <property type="project" value="InterPro"/>
</dbReference>
<dbReference type="GO" id="GO:0000445">
    <property type="term" value="C:THO complex part of transcription export complex"/>
    <property type="evidence" value="ECO:0007669"/>
    <property type="project" value="TreeGrafter"/>
</dbReference>
<dbReference type="InterPro" id="IPR032302">
    <property type="entry name" value="THOC2_N"/>
</dbReference>
<feature type="compositionally biased region" description="Polar residues" evidence="5">
    <location>
        <begin position="2143"/>
        <end position="2153"/>
    </location>
</feature>
<organism evidence="9 10">
    <name type="scientific">Oidiodendron maius (strain Zn)</name>
    <dbReference type="NCBI Taxonomy" id="913774"/>
    <lineage>
        <taxon>Eukaryota</taxon>
        <taxon>Fungi</taxon>
        <taxon>Dikarya</taxon>
        <taxon>Ascomycota</taxon>
        <taxon>Pezizomycotina</taxon>
        <taxon>Leotiomycetes</taxon>
        <taxon>Leotiomycetes incertae sedis</taxon>
        <taxon>Myxotrichaceae</taxon>
        <taxon>Oidiodendron</taxon>
    </lineage>
</organism>
<dbReference type="InterPro" id="IPR021418">
    <property type="entry name" value="THO_THOC2_C"/>
</dbReference>
<comment type="subcellular location">
    <subcellularLocation>
        <location evidence="1">Nucleus</location>
    </subcellularLocation>
</comment>
<gene>
    <name evidence="9" type="ORF">OIDMADRAFT_186827</name>
</gene>
<feature type="compositionally biased region" description="Basic and acidic residues" evidence="5">
    <location>
        <begin position="35"/>
        <end position="44"/>
    </location>
</feature>
<sequence length="2368" mass="262354">MAPTKRKRGERSSFDVSESRPSPHRPGNTNLGQYDRGDVRDPSARRPSRGGQGGQGAGRGRRIEGRESNMNNRHTTTTKTTATPSPMSPPQRPTSATQPPTPTTEMEVDEEPKLDPAPFDYEFITPDRLSAWDTTGRQDVIAAGIQAHIDENVSDLAIIFQELIRATLDIRIDASSAGTCVKEILEPQSTIANRNASAFDAETLFIDTLSIVCEAEPGLYEPGKFSQALRPFTVATSVSPTSLRQKLDALLLQHLGLTRDTFIRVGIRQATHLLYRQANYNLLREETEGYSKLVTELFTISGSEPPSAEVVEDAFEKVKGLIGTFDLDVGRVLDITLDVFAAVLIKHYRFFIKLLRVSSWWPRSGESENGGVARCDGLPTWALPSSAGWMPTDEDEDESRQQRRMRDAEFWDRAREVGLNAFFELGGRQVVSPEAKQTIFNEEANDVDLDADRLWIEGTGTYPPLGNRTAAQLLGFKLRFYTSEARDKTDILPANLIYLAALLIKIGFLSLRDLYPHLWPLDEDMEKVREAKRKEHEEKERQNRPGGAANALMLAGALVDDTLPNGGRPRETASAKPEPAAKTAEVEDNDKLDEPMDQKVQLLICLLTIGAIPESLFILGRFPWLPEAYPELLDLIHRILHHSIKDVYNLSRPIPDEDFECPTKQVADPDQSGVPKGQVRSIPTPVRKQLRWPFPDRIDTNEGNSYRFYWDEWADNVPVCQSVDDIFTLCSTLLNYSGVCIGRDASLLSKFARIGAQSLATDSSKHNLDRWQDLLKRLLVPALSFTKSNTHVVNEIYDMLRYYPVSIRYSIYAEWFEGQTSRLPAMKIAFARARLETLATMKRISMTNIAIMARSLAKTAYASPGVVFSVALSQIEAYTNLTEVVVECAKYFSDLGYDILVWSLMSSLGGKDRNRTNSEYALLPSRWLLALSRFSGKVFRRYSIMNLSPILQYVNDQLYRGNYTDLVILKELIAQMAGVVPDTDFTDAQLTAMTGGKVLRKQTLINLQDKRYESVKTAKRLMKALTETRLAGQLLISIAQHKQSAIYSISDDEAHIKLLATMIDDTQMILFQYLDLLCSNLDADEFDSHVPGIPELLTDFGLEPALAFMIGRASLAERISNIASPTLNGAAEGLATLPASSPGKTDPDGDSSMDIDAEAQGSGDLNTSAEPHVNGVIVTKSEDMQIAELKESTPPPTTTVDTTSSPSNVFHDVIAPIIDTVRGMQPEDSWKAISPEFYVTFWTAALPDLSIPKDSYEKEILRIAEEQKLIMKDRSDMIRPGVPVPRKEETRKALDETRAALISEFGKQVGAYRQRRSRLLKGKAIWFESSAKPDVVSDAILERCLIPRLLLSPSDADFCFKMIKFLHDNSTPNFRTLSLYGRLFRANRLRSIIFACTVREAENLGRFLRLVLAEFARWHADAAVYEKEAWGVNKNLPGFAKALEPDGKPKALFEYDAKQGIGFKALLLTWHRALNSALRDCLDGREWMHIRNAITILKSVVEVFPAIDFMGNGFMKQLEVITKREKDVREDLSLTGNAVLVQLKKKSNSWVMVQAFGSNVATPPTNASNLKPTAPEFKPHSTGASTPKRVSAAEVEDGEVDDSKSGTAETPAKPTITDTAASEDKTSESVTTPPAEPRKSEVLVRREQILREKEAARAAGATSIPPRPEMPRSFAPDRSYNLPSRPEAPMPGRGQLERHPLRHGDRRDGRDLRLPDSGRLDRPGDRPPPREYQGNDRRVPDPPRDFGRPTDRDRERARPEPPPRWTGEFTRENQDRPGARGSDQSGRLSREGGMPPPRISSDRGYPAGSEKQPPAIAERQEFINPERAGIISGTNTPPRSDSPRGRDEGRDRSRPQSPRRYASDRDHQDSRHDDRPNRNGPTDGYSSRTRQDELQVPPAGPRSDRPSDRAGERSSSDRSRDAFQPTQPLPRAIDPNHGRLNSSSRQQPDPNFGRLNAAPASDIPLGPRDKNPRASRMTGAPQPRRDGPRPPTPPDGSVPTGPSSTRYSGRRSTSGQVDASSTPGTPPITAPVGVHPDRLKHLGQAGTAATAAEQPSAPSEASPAGIHPDRLKAFADDGSSSPGGSRPRPPLSSVVTQGPPSRPRGSQPSPVSAGGSGLPAPTGPASATERTRGGRRQLAGINTMLQQAGQQNVPERMNVRGRGARLASDSQQFSGPPTPVSSAPPGPPQGSRPDSSHDLMNPPRVDLITGNAPNDLRDIRGRRSERGIRHARRDSQSPGGGDRIRDSKRGPVDDERDAGYRGYREPKDRSRNEDGRPGRDGSRDVMPGSRDTDRERDREREPSGRRSDVRDREGHDAPWGSGGRGRERDLRGDERRDTRGPRDDGSMGRKRRSEDGVMDRGHDKRPRR</sequence>
<dbReference type="Pfam" id="PF11262">
    <property type="entry name" value="Tho2"/>
    <property type="match status" value="1"/>
</dbReference>
<proteinExistence type="inferred from homology"/>
<comment type="similarity">
    <text evidence="2">Belongs to the THOC2 family.</text>
</comment>
<dbReference type="InterPro" id="IPR021726">
    <property type="entry name" value="THO_THOC2_N"/>
</dbReference>
<feature type="compositionally biased region" description="Basic and acidic residues" evidence="5">
    <location>
        <begin position="1695"/>
        <end position="1761"/>
    </location>
</feature>
<dbReference type="InterPro" id="IPR040007">
    <property type="entry name" value="Tho2"/>
</dbReference>
<dbReference type="PANTHER" id="PTHR21597:SF0">
    <property type="entry name" value="THO COMPLEX SUBUNIT 2"/>
    <property type="match status" value="1"/>
</dbReference>
<protein>
    <recommendedName>
        <fullName evidence="3">THO complex subunit 2</fullName>
    </recommendedName>
</protein>
<feature type="compositionally biased region" description="Basic and acidic residues" evidence="5">
    <location>
        <begin position="2290"/>
        <end position="2316"/>
    </location>
</feature>
<evidence type="ECO:0000313" key="9">
    <source>
        <dbReference type="EMBL" id="KIN07858.1"/>
    </source>
</evidence>
<feature type="compositionally biased region" description="Basic and acidic residues" evidence="5">
    <location>
        <begin position="1769"/>
        <end position="1778"/>
    </location>
</feature>
<dbReference type="Pfam" id="PF11732">
    <property type="entry name" value="Thoc2"/>
    <property type="match status" value="1"/>
</dbReference>
<dbReference type="Pfam" id="PF16134">
    <property type="entry name" value="THOC2_N"/>
    <property type="match status" value="1"/>
</dbReference>
<dbReference type="GO" id="GO:0006397">
    <property type="term" value="P:mRNA processing"/>
    <property type="evidence" value="ECO:0007669"/>
    <property type="project" value="InterPro"/>
</dbReference>
<feature type="region of interest" description="Disordered" evidence="5">
    <location>
        <begin position="1133"/>
        <end position="1172"/>
    </location>
</feature>
<feature type="domain" description="THO complex subunitTHOC2 N-terminal" evidence="7">
    <location>
        <begin position="856"/>
        <end position="932"/>
    </location>
</feature>
<feature type="compositionally biased region" description="Basic and acidic residues" evidence="5">
    <location>
        <begin position="1902"/>
        <end position="1921"/>
    </location>
</feature>
<feature type="compositionally biased region" description="Basic and acidic residues" evidence="5">
    <location>
        <begin position="1861"/>
        <end position="1877"/>
    </location>
</feature>
<feature type="compositionally biased region" description="Pro residues" evidence="5">
    <location>
        <begin position="2176"/>
        <end position="2190"/>
    </location>
</feature>
<feature type="compositionally biased region" description="Low complexity" evidence="5">
    <location>
        <begin position="2043"/>
        <end position="2065"/>
    </location>
</feature>
<feature type="compositionally biased region" description="Acidic residues" evidence="5">
    <location>
        <begin position="1148"/>
        <end position="1157"/>
    </location>
</feature>
<name>A0A0C3E0L0_OIDMZ</name>
<evidence type="ECO:0000256" key="3">
    <source>
        <dbReference type="ARBA" id="ARBA00019596"/>
    </source>
</evidence>
<evidence type="ECO:0000313" key="10">
    <source>
        <dbReference type="Proteomes" id="UP000054321"/>
    </source>
</evidence>
<feature type="compositionally biased region" description="Basic and acidic residues" evidence="5">
    <location>
        <begin position="2242"/>
        <end position="2283"/>
    </location>
</feature>
<feature type="compositionally biased region" description="Basic and acidic residues" evidence="5">
    <location>
        <begin position="2215"/>
        <end position="2228"/>
    </location>
</feature>
<keyword evidence="10" id="KW-1185">Reference proteome</keyword>
<dbReference type="Proteomes" id="UP000054321">
    <property type="component" value="Unassembled WGS sequence"/>
</dbReference>